<dbReference type="Proteomes" id="UP000036923">
    <property type="component" value="Unassembled WGS sequence"/>
</dbReference>
<gene>
    <name evidence="1" type="ORF">Bccel_3895</name>
</gene>
<evidence type="ECO:0000313" key="2">
    <source>
        <dbReference type="Proteomes" id="UP000036923"/>
    </source>
</evidence>
<dbReference type="eggNOG" id="COG0727">
    <property type="taxonomic scope" value="Bacteria"/>
</dbReference>
<accession>A0A0L6JS05</accession>
<keyword evidence="2" id="KW-1185">Reference proteome</keyword>
<evidence type="ECO:0000313" key="1">
    <source>
        <dbReference type="EMBL" id="KNY28621.1"/>
    </source>
</evidence>
<dbReference type="NCBIfam" id="NF038110">
    <property type="entry name" value="Lys_methyl_FliB"/>
    <property type="match status" value="1"/>
</dbReference>
<evidence type="ECO:0008006" key="3">
    <source>
        <dbReference type="Google" id="ProtNLM"/>
    </source>
</evidence>
<dbReference type="OrthoDB" id="86584at2"/>
<organism evidence="1 2">
    <name type="scientific">Pseudobacteroides cellulosolvens ATCC 35603 = DSM 2933</name>
    <dbReference type="NCBI Taxonomy" id="398512"/>
    <lineage>
        <taxon>Bacteria</taxon>
        <taxon>Bacillati</taxon>
        <taxon>Bacillota</taxon>
        <taxon>Clostridia</taxon>
        <taxon>Eubacteriales</taxon>
        <taxon>Oscillospiraceae</taxon>
        <taxon>Pseudobacteroides</taxon>
    </lineage>
</organism>
<dbReference type="AlphaFoldDB" id="A0A0L6JS05"/>
<dbReference type="EMBL" id="LGTC01000001">
    <property type="protein sequence ID" value="KNY28621.1"/>
    <property type="molecule type" value="Genomic_DNA"/>
</dbReference>
<sequence>MGERKRSILVPQYIEGFKCIGSACEDSCCVGWRVDIDNETYRKYQKVKDDELVGLFERYINRNRAVGHNDYSYAKIKLLPDLRCPFLDSDSLCKIHLKRGAEYLSNVCATYPRLTNVVNGTLERAATMSCPEVARLALLNPNQMEFDEMEESYNTRNIIKTDLNTRDLKFNNKFQKYFWELRIFIISLVQNRRFRLSERLIILGMFFKKLQEYLDEERIDDIPVLIGAYVNHLETDVFDENINEIPVQYNIQMELLKELADRRFSLGISSKRYIECFTQFITGINYKLEDTMEQNGERYRFAWENYYEPYMKEHEYILENYIVNYIFSTLFPISDEKNIFDTYMVMILHYALIKMMLIGMSEFHKGLTDELVIKLIQSFVKTIEHNQQFIQDITEVLKRNDYNSMTYMAILIKN</sequence>
<dbReference type="RefSeq" id="WP_036936600.1">
    <property type="nucleotide sequence ID" value="NZ_JQKC01000002.1"/>
</dbReference>
<dbReference type="PATRIC" id="fig|398512.5.peg.4075"/>
<dbReference type="STRING" id="398512.Bccel_3895"/>
<name>A0A0L6JS05_9FIRM</name>
<comment type="caution">
    <text evidence="1">The sequence shown here is derived from an EMBL/GenBank/DDBJ whole genome shotgun (WGS) entry which is preliminary data.</text>
</comment>
<proteinExistence type="predicted"/>
<reference evidence="2" key="1">
    <citation type="submission" date="2015-07" db="EMBL/GenBank/DDBJ databases">
        <title>Near-Complete Genome Sequence of the Cellulolytic Bacterium Bacteroides (Pseudobacteroides) cellulosolvens ATCC 35603.</title>
        <authorList>
            <person name="Dassa B."/>
            <person name="Utturkar S.M."/>
            <person name="Klingeman D.M."/>
            <person name="Hurt R.A."/>
            <person name="Keller M."/>
            <person name="Xu J."/>
            <person name="Reddy Y.H.K."/>
            <person name="Borovok I."/>
            <person name="Grinberg I.R."/>
            <person name="Lamed R."/>
            <person name="Zhivin O."/>
            <person name="Bayer E.A."/>
            <person name="Brown S.D."/>
        </authorList>
    </citation>
    <scope>NUCLEOTIDE SEQUENCE [LARGE SCALE GENOMIC DNA]</scope>
    <source>
        <strain evidence="2">DSM 2933</strain>
    </source>
</reference>
<protein>
    <recommendedName>
        <fullName evidence="3">Lysine-N-methylase</fullName>
    </recommendedName>
</protein>